<dbReference type="EMBL" id="KZ383647">
    <property type="protein sequence ID" value="PIO55906.1"/>
    <property type="molecule type" value="Genomic_DNA"/>
</dbReference>
<organism evidence="1 2">
    <name type="scientific">Teladorsagia circumcincta</name>
    <name type="common">Brown stomach worm</name>
    <name type="synonym">Ostertagia circumcincta</name>
    <dbReference type="NCBI Taxonomy" id="45464"/>
    <lineage>
        <taxon>Eukaryota</taxon>
        <taxon>Metazoa</taxon>
        <taxon>Ecdysozoa</taxon>
        <taxon>Nematoda</taxon>
        <taxon>Chromadorea</taxon>
        <taxon>Rhabditida</taxon>
        <taxon>Rhabditina</taxon>
        <taxon>Rhabditomorpha</taxon>
        <taxon>Strongyloidea</taxon>
        <taxon>Trichostrongylidae</taxon>
        <taxon>Teladorsagia</taxon>
    </lineage>
</organism>
<evidence type="ECO:0000313" key="2">
    <source>
        <dbReference type="Proteomes" id="UP000230423"/>
    </source>
</evidence>
<gene>
    <name evidence="1" type="ORF">TELCIR_22703</name>
</gene>
<proteinExistence type="predicted"/>
<name>A0A2G9TD60_TELCI</name>
<sequence>MYFPHAFGNKPSKERIKWFQENKKWNVRCVKLPVGTYELRVIAENNGENKGEIGFLPIRLAHDPAGQKMIC</sequence>
<dbReference type="OrthoDB" id="5850953at2759"/>
<accession>A0A2G9TD60</accession>
<evidence type="ECO:0000313" key="1">
    <source>
        <dbReference type="EMBL" id="PIO55906.1"/>
    </source>
</evidence>
<keyword evidence="2" id="KW-1185">Reference proteome</keyword>
<protein>
    <submittedName>
        <fullName evidence="1">Uncharacterized protein</fullName>
    </submittedName>
</protein>
<dbReference type="Proteomes" id="UP000230423">
    <property type="component" value="Unassembled WGS sequence"/>
</dbReference>
<reference evidence="1 2" key="1">
    <citation type="submission" date="2015-09" db="EMBL/GenBank/DDBJ databases">
        <title>Draft genome of the parasitic nematode Teladorsagia circumcincta isolate WARC Sus (inbred).</title>
        <authorList>
            <person name="Mitreva M."/>
        </authorList>
    </citation>
    <scope>NUCLEOTIDE SEQUENCE [LARGE SCALE GENOMIC DNA]</scope>
    <source>
        <strain evidence="1 2">S</strain>
    </source>
</reference>
<dbReference type="AlphaFoldDB" id="A0A2G9TD60"/>